<dbReference type="RefSeq" id="WP_354010576.1">
    <property type="nucleotide sequence ID" value="NZ_JBEWTA010000001.1"/>
</dbReference>
<reference evidence="11 12" key="1">
    <citation type="submission" date="2024-06" db="EMBL/GenBank/DDBJ databases">
        <title>Genomic Encyclopedia of Type Strains, Phase V (KMG-V): Genome sequencing to study the core and pangenomes of soil and plant-associated prokaryotes.</title>
        <authorList>
            <person name="Whitman W."/>
        </authorList>
    </citation>
    <scope>NUCLEOTIDE SEQUENCE [LARGE SCALE GENOMIC DNA]</scope>
    <source>
        <strain evidence="11 12">NE40</strain>
    </source>
</reference>
<dbReference type="InterPro" id="IPR001775">
    <property type="entry name" value="GspD/PilQ"/>
</dbReference>
<keyword evidence="2 8" id="KW-0813">Transport</keyword>
<dbReference type="EMBL" id="JBEWTB010000002">
    <property type="protein sequence ID" value="MET4756224.1"/>
    <property type="molecule type" value="Genomic_DNA"/>
</dbReference>
<keyword evidence="6" id="KW-0998">Cell outer membrane</keyword>
<keyword evidence="12" id="KW-1185">Reference proteome</keyword>
<gene>
    <name evidence="11" type="ORF">V5J35_001416</name>
</gene>
<comment type="subcellular location">
    <subcellularLocation>
        <location evidence="8">Cell outer membrane</location>
    </subcellularLocation>
    <subcellularLocation>
        <location evidence="1">Membrane</location>
    </subcellularLocation>
</comment>
<evidence type="ECO:0000256" key="3">
    <source>
        <dbReference type="ARBA" id="ARBA00022729"/>
    </source>
</evidence>
<dbReference type="InterPro" id="IPR038591">
    <property type="entry name" value="NolW-like_sf"/>
</dbReference>
<feature type="domain" description="Secretin/TonB short N-terminal" evidence="10">
    <location>
        <begin position="303"/>
        <end position="351"/>
    </location>
</feature>
<dbReference type="NCBIfam" id="TIGR02515">
    <property type="entry name" value="IV_pilus_PilQ"/>
    <property type="match status" value="1"/>
</dbReference>
<evidence type="ECO:0000313" key="12">
    <source>
        <dbReference type="Proteomes" id="UP001549366"/>
    </source>
</evidence>
<sequence length="708" mass="76104">MNTKPVVQTSAAILLFVLLAWMPTSVWAVTLKKMDAGSLPGGMVELRLMFDGPAPQAKGYSVDQPPRISIDLPYTRSSLAKYNEIGFDNAQSVTVLEAGDRTRLVVNLRTPTSFSTKNDGNALYVYLGGDSQQSVYSNDPGLSPMVAESGAPMVEPGGRGITHIDFQRGEEGEGNVVITLANAGIPMDMNEVAGRIRLEFQGNVLPGRLRNRLDVMDFATPVKYIDAKTEDGNAVIVIESKGEFDYLAYQADNVVTVSVKPATQQNYNRGRRGLSYKGDKLSLNFQDIKVREVLQLIADFTDLNLVASDTVTGNVTLRLQNVPWDQALDIVLKAKGLDKRQEGNVLTVAPAEEIAARERQQLENDKQIRELAPVYTDLIQINYADAKEIADVLSGSDDSGLLTDRGSVQVVDRTNSLLVKDTQEKLDEIRALITRLDIPVRQVMIEARIVNINSNYSRELGVKWGGSSELTSGEHRKIGLGGRGTIASADGGTTRGNAPEGGDAANPSLTLGNNAFVDLSTGTTNATSLAIGFATNSTILNLELSAILSDGGGEAVSQPKVITADKTKAVIKAGKEIPYEEKTSSGATSVAFKDAVLSLEVTPQITPEGSIIMDVKVTNDSEGDPAPNGVPTINKNEVNTQVLVKDGSTVVLGGVFTQTKNNTAAKVPLLGDIPYVGALFRRKTNKDVKSELMIFITPRVINENVALR</sequence>
<protein>
    <submittedName>
        <fullName evidence="11">Type IV pilus assembly protein PilQ</fullName>
    </submittedName>
</protein>
<comment type="similarity">
    <text evidence="7">Belongs to the bacterial secretin family.</text>
</comment>
<evidence type="ECO:0000256" key="4">
    <source>
        <dbReference type="ARBA" id="ARBA00022927"/>
    </source>
</evidence>
<dbReference type="InterPro" id="IPR011662">
    <property type="entry name" value="Secretin/TonB_short_N"/>
</dbReference>
<evidence type="ECO:0000256" key="7">
    <source>
        <dbReference type="RuleBase" id="RU004003"/>
    </source>
</evidence>
<feature type="region of interest" description="Disordered" evidence="9">
    <location>
        <begin position="481"/>
        <end position="506"/>
    </location>
</feature>
<evidence type="ECO:0000313" key="11">
    <source>
        <dbReference type="EMBL" id="MET4756224.1"/>
    </source>
</evidence>
<keyword evidence="5" id="KW-0472">Membrane</keyword>
<dbReference type="Proteomes" id="UP001549366">
    <property type="component" value="Unassembled WGS sequence"/>
</dbReference>
<dbReference type="PANTHER" id="PTHR30604">
    <property type="entry name" value="PROTEIN TRANSPORT PROTEIN HOFQ"/>
    <property type="match status" value="1"/>
</dbReference>
<keyword evidence="4" id="KW-0653">Protein transport</keyword>
<dbReference type="Pfam" id="PF11741">
    <property type="entry name" value="AMIN"/>
    <property type="match status" value="1"/>
</dbReference>
<dbReference type="InterPro" id="IPR013355">
    <property type="entry name" value="Pilus_4_PilQ"/>
</dbReference>
<evidence type="ECO:0000256" key="9">
    <source>
        <dbReference type="SAM" id="MobiDB-lite"/>
    </source>
</evidence>
<dbReference type="InterPro" id="IPR005644">
    <property type="entry name" value="NolW-like"/>
</dbReference>
<name>A0ABV2SGM8_9GAMM</name>
<dbReference type="InterPro" id="IPR051808">
    <property type="entry name" value="Type_IV_pilus_biogenesis"/>
</dbReference>
<keyword evidence="3" id="KW-0732">Signal</keyword>
<evidence type="ECO:0000256" key="1">
    <source>
        <dbReference type="ARBA" id="ARBA00004370"/>
    </source>
</evidence>
<dbReference type="PRINTS" id="PR00811">
    <property type="entry name" value="BCTERIALGSPD"/>
</dbReference>
<dbReference type="Gene3D" id="3.30.1370.130">
    <property type="match status" value="1"/>
</dbReference>
<dbReference type="InterPro" id="IPR021731">
    <property type="entry name" value="AMIN_dom"/>
</dbReference>
<evidence type="ECO:0000256" key="6">
    <source>
        <dbReference type="ARBA" id="ARBA00023237"/>
    </source>
</evidence>
<evidence type="ECO:0000256" key="8">
    <source>
        <dbReference type="RuleBase" id="RU004004"/>
    </source>
</evidence>
<dbReference type="Pfam" id="PF03958">
    <property type="entry name" value="Secretin_N"/>
    <property type="match status" value="1"/>
</dbReference>
<dbReference type="InterPro" id="IPR004846">
    <property type="entry name" value="T2SS/T3SS_dom"/>
</dbReference>
<dbReference type="SMART" id="SM00965">
    <property type="entry name" value="STN"/>
    <property type="match status" value="1"/>
</dbReference>
<evidence type="ECO:0000256" key="5">
    <source>
        <dbReference type="ARBA" id="ARBA00023136"/>
    </source>
</evidence>
<evidence type="ECO:0000259" key="10">
    <source>
        <dbReference type="SMART" id="SM00965"/>
    </source>
</evidence>
<evidence type="ECO:0000256" key="2">
    <source>
        <dbReference type="ARBA" id="ARBA00022448"/>
    </source>
</evidence>
<dbReference type="Gene3D" id="2.60.40.3470">
    <property type="match status" value="1"/>
</dbReference>
<dbReference type="Pfam" id="PF07660">
    <property type="entry name" value="STN"/>
    <property type="match status" value="1"/>
</dbReference>
<comment type="caution">
    <text evidence="11">The sequence shown here is derived from an EMBL/GenBank/DDBJ whole genome shotgun (WGS) entry which is preliminary data.</text>
</comment>
<dbReference type="Gene3D" id="3.30.1370.120">
    <property type="match status" value="1"/>
</dbReference>
<dbReference type="PANTHER" id="PTHR30604:SF1">
    <property type="entry name" value="DNA UTILIZATION PROTEIN HOFQ"/>
    <property type="match status" value="1"/>
</dbReference>
<organism evidence="11 12">
    <name type="scientific">Endozoicomonas lisbonensis</name>
    <dbReference type="NCBI Taxonomy" id="3120522"/>
    <lineage>
        <taxon>Bacteria</taxon>
        <taxon>Pseudomonadati</taxon>
        <taxon>Pseudomonadota</taxon>
        <taxon>Gammaproteobacteria</taxon>
        <taxon>Oceanospirillales</taxon>
        <taxon>Endozoicomonadaceae</taxon>
        <taxon>Endozoicomonas</taxon>
    </lineage>
</organism>
<proteinExistence type="inferred from homology"/>
<dbReference type="Pfam" id="PF00263">
    <property type="entry name" value="Secretin"/>
    <property type="match status" value="1"/>
</dbReference>
<accession>A0ABV2SGM8</accession>